<dbReference type="PRINTS" id="PR01452">
    <property type="entry name" value="LNOTCHREPEAT"/>
</dbReference>
<dbReference type="InterPro" id="IPR000742">
    <property type="entry name" value="EGF"/>
</dbReference>
<evidence type="ECO:0000256" key="24">
    <source>
        <dbReference type="ARBA" id="ARBA00023242"/>
    </source>
</evidence>
<keyword evidence="15 29" id="KW-1133">Transmembrane helix</keyword>
<keyword evidence="19 29" id="KW-0472">Membrane</keyword>
<dbReference type="InterPro" id="IPR051355">
    <property type="entry name" value="Notch/Slit_guidance"/>
</dbReference>
<dbReference type="SUPFAM" id="SSF57184">
    <property type="entry name" value="Growth factor receptor domain"/>
    <property type="match status" value="2"/>
</dbReference>
<dbReference type="SMART" id="SM00248">
    <property type="entry name" value="ANK"/>
    <property type="match status" value="4"/>
</dbReference>
<feature type="region of interest" description="Disordered" evidence="28">
    <location>
        <begin position="729"/>
        <end position="784"/>
    </location>
</feature>
<feature type="disulfide bond" evidence="27">
    <location>
        <begin position="93"/>
        <end position="102"/>
    </location>
</feature>
<keyword evidence="14" id="KW-0914">Notch signaling pathway</keyword>
<dbReference type="Pfam" id="PF12661">
    <property type="entry name" value="hEGF"/>
    <property type="match status" value="3"/>
</dbReference>
<name>A0ABM1RW22_LIMPO</name>
<keyword evidence="24" id="KW-0539">Nucleus</keyword>
<protein>
    <submittedName>
        <fullName evidence="33">Neurogenic locus Notch protein-like</fullName>
    </submittedName>
</protein>
<accession>A0ABM1RW22</accession>
<evidence type="ECO:0000256" key="14">
    <source>
        <dbReference type="ARBA" id="ARBA00022976"/>
    </source>
</evidence>
<evidence type="ECO:0000259" key="31">
    <source>
        <dbReference type="PROSITE" id="PS50258"/>
    </source>
</evidence>
<evidence type="ECO:0000256" key="16">
    <source>
        <dbReference type="ARBA" id="ARBA00023015"/>
    </source>
</evidence>
<dbReference type="SUPFAM" id="SSF48403">
    <property type="entry name" value="Ankyrin repeat"/>
    <property type="match status" value="1"/>
</dbReference>
<evidence type="ECO:0000256" key="29">
    <source>
        <dbReference type="SAM" id="Phobius"/>
    </source>
</evidence>
<dbReference type="SMART" id="SM01339">
    <property type="entry name" value="NODP"/>
    <property type="match status" value="1"/>
</dbReference>
<reference evidence="33" key="1">
    <citation type="submission" date="2025-08" db="UniProtKB">
        <authorList>
            <consortium name="RefSeq"/>
        </authorList>
    </citation>
    <scope>IDENTIFICATION</scope>
    <source>
        <tissue evidence="33">Muscle</tissue>
    </source>
</reference>
<keyword evidence="17" id="KW-0800">Toxin</keyword>
<feature type="disulfide bond" evidence="27">
    <location>
        <begin position="371"/>
        <end position="380"/>
    </location>
</feature>
<keyword evidence="20 27" id="KW-1015">Disulfide bond</keyword>
<dbReference type="SMART" id="SM00179">
    <property type="entry name" value="EGF_CA"/>
    <property type="match status" value="11"/>
</dbReference>
<proteinExistence type="inferred from homology"/>
<dbReference type="PROSITE" id="PS00022">
    <property type="entry name" value="EGF_1"/>
    <property type="match status" value="11"/>
</dbReference>
<evidence type="ECO:0000256" key="7">
    <source>
        <dbReference type="ARBA" id="ARBA00022483"/>
    </source>
</evidence>
<dbReference type="PRINTS" id="PR01983">
    <property type="entry name" value="NOTCH"/>
</dbReference>
<feature type="disulfide bond" evidence="27">
    <location>
        <begin position="276"/>
        <end position="293"/>
    </location>
</feature>
<dbReference type="InterPro" id="IPR011656">
    <property type="entry name" value="Notch_NODP_dom"/>
</dbReference>
<evidence type="ECO:0000256" key="9">
    <source>
        <dbReference type="ARBA" id="ARBA00022537"/>
    </source>
</evidence>
<dbReference type="Gene3D" id="3.30.70.3310">
    <property type="match status" value="1"/>
</dbReference>
<feature type="domain" description="EGF-like" evidence="30">
    <location>
        <begin position="1"/>
        <end position="27"/>
    </location>
</feature>
<feature type="repeat" description="ANK" evidence="26">
    <location>
        <begin position="973"/>
        <end position="1005"/>
    </location>
</feature>
<keyword evidence="18 26" id="KW-0040">ANK repeat</keyword>
<dbReference type="InterPro" id="IPR018097">
    <property type="entry name" value="EGF_Ca-bd_CS"/>
</dbReference>
<evidence type="ECO:0000256" key="8">
    <source>
        <dbReference type="ARBA" id="ARBA00022536"/>
    </source>
</evidence>
<feature type="domain" description="EGF-like" evidence="30">
    <location>
        <begin position="153"/>
        <end position="189"/>
    </location>
</feature>
<keyword evidence="23" id="KW-0325">Glycoprotein</keyword>
<keyword evidence="16" id="KW-0805">Transcription regulation</keyword>
<evidence type="ECO:0000256" key="10">
    <source>
        <dbReference type="ARBA" id="ARBA00022692"/>
    </source>
</evidence>
<dbReference type="InterPro" id="IPR002110">
    <property type="entry name" value="Ankyrin_rpt"/>
</dbReference>
<feature type="domain" description="EGF-like" evidence="30">
    <location>
        <begin position="345"/>
        <end position="381"/>
    </location>
</feature>
<evidence type="ECO:0000256" key="27">
    <source>
        <dbReference type="PROSITE-ProRule" id="PRU00076"/>
    </source>
</evidence>
<dbReference type="SMART" id="SM01338">
    <property type="entry name" value="NOD"/>
    <property type="match status" value="1"/>
</dbReference>
<dbReference type="InterPro" id="IPR000152">
    <property type="entry name" value="EGF-type_Asp/Asn_hydroxyl_site"/>
</dbReference>
<evidence type="ECO:0000256" key="25">
    <source>
        <dbReference type="ARBA" id="ARBA00023298"/>
    </source>
</evidence>
<feature type="domain" description="LNR" evidence="31">
    <location>
        <begin position="451"/>
        <end position="490"/>
    </location>
</feature>
<feature type="domain" description="EGF-like" evidence="30">
    <location>
        <begin position="267"/>
        <end position="305"/>
    </location>
</feature>
<dbReference type="PROSITE" id="PS50026">
    <property type="entry name" value="EGF_3"/>
    <property type="match status" value="11"/>
</dbReference>
<dbReference type="PROSITE" id="PS01187">
    <property type="entry name" value="EGF_CA"/>
    <property type="match status" value="1"/>
</dbReference>
<evidence type="ECO:0000256" key="13">
    <source>
        <dbReference type="ARBA" id="ARBA00022782"/>
    </source>
</evidence>
<dbReference type="Gene3D" id="3.30.300.320">
    <property type="match status" value="1"/>
</dbReference>
<feature type="domain" description="EGF-like" evidence="30">
    <location>
        <begin position="29"/>
        <end position="65"/>
    </location>
</feature>
<dbReference type="SMART" id="SM00181">
    <property type="entry name" value="EGF"/>
    <property type="match status" value="11"/>
</dbReference>
<feature type="disulfide bond" evidence="27">
    <location>
        <begin position="179"/>
        <end position="188"/>
    </location>
</feature>
<dbReference type="Pfam" id="PF00066">
    <property type="entry name" value="Notch"/>
    <property type="match status" value="3"/>
</dbReference>
<dbReference type="PROSITE" id="PS50297">
    <property type="entry name" value="ANK_REP_REGION"/>
    <property type="match status" value="2"/>
</dbReference>
<dbReference type="InterPro" id="IPR009030">
    <property type="entry name" value="Growth_fac_rcpt_cys_sf"/>
</dbReference>
<feature type="disulfide bond" evidence="27">
    <location>
        <begin position="410"/>
        <end position="419"/>
    </location>
</feature>
<evidence type="ECO:0000256" key="4">
    <source>
        <dbReference type="ARBA" id="ARBA00005847"/>
    </source>
</evidence>
<evidence type="ECO:0000313" key="33">
    <source>
        <dbReference type="RefSeq" id="XP_022235577.1"/>
    </source>
</evidence>
<feature type="domain" description="EGF-like" evidence="30">
    <location>
        <begin position="307"/>
        <end position="343"/>
    </location>
</feature>
<dbReference type="Pfam" id="PF00008">
    <property type="entry name" value="EGF"/>
    <property type="match status" value="8"/>
</dbReference>
<feature type="repeat" description="ANK" evidence="26">
    <location>
        <begin position="906"/>
        <end position="938"/>
    </location>
</feature>
<keyword evidence="6" id="KW-1003">Cell membrane</keyword>
<evidence type="ECO:0000256" key="22">
    <source>
        <dbReference type="ARBA" id="ARBA00023163"/>
    </source>
</evidence>
<evidence type="ECO:0000256" key="12">
    <source>
        <dbReference type="ARBA" id="ARBA00022737"/>
    </source>
</evidence>
<gene>
    <name evidence="33" type="primary">LOC106475854</name>
</gene>
<feature type="domain" description="LNR" evidence="31">
    <location>
        <begin position="531"/>
        <end position="567"/>
    </location>
</feature>
<evidence type="ECO:0000256" key="2">
    <source>
        <dbReference type="ARBA" id="ARBA00004175"/>
    </source>
</evidence>
<dbReference type="Pfam" id="PF06816">
    <property type="entry name" value="NOD"/>
    <property type="match status" value="1"/>
</dbReference>
<evidence type="ECO:0000256" key="18">
    <source>
        <dbReference type="ARBA" id="ARBA00023043"/>
    </source>
</evidence>
<dbReference type="Pfam" id="PF07684">
    <property type="entry name" value="NODP"/>
    <property type="match status" value="1"/>
</dbReference>
<evidence type="ECO:0000256" key="1">
    <source>
        <dbReference type="ARBA" id="ARBA00004123"/>
    </source>
</evidence>
<feature type="disulfide bond" evidence="27">
    <location>
        <begin position="255"/>
        <end position="264"/>
    </location>
</feature>
<dbReference type="InterPro" id="IPR036770">
    <property type="entry name" value="Ankyrin_rpt-contain_sf"/>
</dbReference>
<dbReference type="SUPFAM" id="SSF90193">
    <property type="entry name" value="Notch domain"/>
    <property type="match status" value="3"/>
</dbReference>
<keyword evidence="8 27" id="KW-0245">EGF-like domain</keyword>
<evidence type="ECO:0000256" key="15">
    <source>
        <dbReference type="ARBA" id="ARBA00022989"/>
    </source>
</evidence>
<feature type="disulfide bond" evidence="27">
    <location>
        <begin position="217"/>
        <end position="226"/>
    </location>
</feature>
<evidence type="ECO:0000256" key="26">
    <source>
        <dbReference type="PROSITE-ProRule" id="PRU00023"/>
    </source>
</evidence>
<evidence type="ECO:0000256" key="6">
    <source>
        <dbReference type="ARBA" id="ARBA00022475"/>
    </source>
</evidence>
<dbReference type="Gene3D" id="2.10.25.10">
    <property type="entry name" value="Laminin"/>
    <property type="match status" value="11"/>
</dbReference>
<dbReference type="PRINTS" id="PR00010">
    <property type="entry name" value="EGFBLOOD"/>
</dbReference>
<feature type="disulfide bond" evidence="27">
    <location>
        <begin position="55"/>
        <end position="64"/>
    </location>
</feature>
<dbReference type="Pfam" id="PF12796">
    <property type="entry name" value="Ank_2"/>
    <property type="match status" value="1"/>
</dbReference>
<feature type="domain" description="EGF-like" evidence="30">
    <location>
        <begin position="191"/>
        <end position="227"/>
    </location>
</feature>
<dbReference type="PANTHER" id="PTHR45836">
    <property type="entry name" value="SLIT HOMOLOG"/>
    <property type="match status" value="1"/>
</dbReference>
<dbReference type="SUPFAM" id="SSF57196">
    <property type="entry name" value="EGF/Laminin"/>
    <property type="match status" value="5"/>
</dbReference>
<evidence type="ECO:0000256" key="5">
    <source>
        <dbReference type="ARBA" id="ARBA00022473"/>
    </source>
</evidence>
<evidence type="ECO:0000256" key="17">
    <source>
        <dbReference type="ARBA" id="ARBA00023028"/>
    </source>
</evidence>
<keyword evidence="9" id="KW-1052">Target cell membrane</keyword>
<dbReference type="CDD" id="cd21706">
    <property type="entry name" value="JMTM_dNotch"/>
    <property type="match status" value="1"/>
</dbReference>
<evidence type="ECO:0000256" key="23">
    <source>
        <dbReference type="ARBA" id="ARBA00023180"/>
    </source>
</evidence>
<keyword evidence="17" id="KW-0528">Neurotoxin</keyword>
<keyword evidence="21" id="KW-0010">Activator</keyword>
<organism evidence="32 33">
    <name type="scientific">Limulus polyphemus</name>
    <name type="common">Atlantic horseshoe crab</name>
    <dbReference type="NCBI Taxonomy" id="6850"/>
    <lineage>
        <taxon>Eukaryota</taxon>
        <taxon>Metazoa</taxon>
        <taxon>Ecdysozoa</taxon>
        <taxon>Arthropoda</taxon>
        <taxon>Chelicerata</taxon>
        <taxon>Merostomata</taxon>
        <taxon>Xiphosura</taxon>
        <taxon>Limulidae</taxon>
        <taxon>Limulus</taxon>
    </lineage>
</organism>
<keyword evidence="25" id="KW-1053">Target membrane</keyword>
<dbReference type="PROSITE" id="PS00010">
    <property type="entry name" value="ASX_HYDROXYL"/>
    <property type="match status" value="5"/>
</dbReference>
<dbReference type="Proteomes" id="UP000694941">
    <property type="component" value="Unplaced"/>
</dbReference>
<comment type="similarity">
    <text evidence="4">Belongs to the NOTCH family.</text>
</comment>
<keyword evidence="5" id="KW-0217">Developmental protein</keyword>
<evidence type="ECO:0000256" key="3">
    <source>
        <dbReference type="ARBA" id="ARBA00004251"/>
    </source>
</evidence>
<dbReference type="PROSITE" id="PS50258">
    <property type="entry name" value="LNR"/>
    <property type="match status" value="3"/>
</dbReference>
<feature type="domain" description="EGF-like" evidence="30">
    <location>
        <begin position="67"/>
        <end position="103"/>
    </location>
</feature>
<dbReference type="PROSITE" id="PS50088">
    <property type="entry name" value="ANK_REPEAT"/>
    <property type="match status" value="2"/>
</dbReference>
<keyword evidence="7" id="KW-0268">Exocytosis</keyword>
<keyword evidence="32" id="KW-1185">Reference proteome</keyword>
<sequence>MNGGSCQDGINTYICECAKGYTGSNCQFEINECDSSPCKNRATCVHHVGNYTCHCPFGYTGLRCETLVDWCNTNPCLNGATCKQNKNTYKCICRPGWTGTLCDVSMVSCSDAALQKGTEVRDLCKNGGTCENIGNSHRCSCSKGYEGSYCQHKINECAAQPCQNGAICRDLVGQYRCDCLPGFKGLNCEFNIDDCDPNPCRNGGTCHDQVNNFVCSCPHGTLGILCENNVNECFEGACHHGGSCIDKVGGYECRCPPGFVGPRCEGDVNECLSNPCNNPGVQDCVHLINNYRCECKPGFMGRHCETRIDFCLSKPCLNGGICNSGRSGPICVCPDGFWGEICNNTNTTCASSPCKNGGQCRQHRGGYSCICLQGTTGKYCDIDIYDECESSPCLNRGECINKIGKFECLCPANWNGLQCESFDTGFRGGVGTMMTPGVNFQNLPEEEKEKCAFNKCRLKAGDRHCDEDCNNFACNFDGGDCSLGLHPWENCTAAVNCWDVFRNGKCDLECNNVECLFDGFDCTQKLPPCNEMYDSYCQKNYANGKCDYGCNNEECNWDGLDCEEDHPRLAVGQLVITLLIDSMDFERSNISFLREIGHALRTNVRIKTDNQGNQMIYPWRTRIDVHLEIDNRQCLKSTYNECFQTAAEAARFLAASRSRHSLDTAFQIESIQSSDELEKPRGPKVTYPNMVYIVIGVIVIILLGLLLGVLVTTQRKRVHGITWFPEGFFRNNNNQKRQSRRRGPDGQEMRNLQKQASAQRVDANDNNTIPTETGGWSDDDMGDHPPVKKMKCDHSPDPSFGDTHTVMTTTDYDENDPRPWTQQHLDAADVRNPHVLALTPPQRDSELEPGNVDVRGPGGLTPLMLASFRGGGLDTGEDAEEDDGSVSMIQDLITQGAKINMTTERTGETSLHLAARYARADAAKRLLDAGADANSQDNTGRTPLHASVSADAQGVFQILLRNRATNLNARMHDGTTPLILASRLAIEGMVEDLINAEADLNASDDAGTLDIELWSQWKLSRLSLAL</sequence>
<comment type="subcellular location">
    <subcellularLocation>
        <location evidence="3">Cell membrane</location>
        <topology evidence="3">Single-pass type I membrane protein</topology>
    </subcellularLocation>
    <subcellularLocation>
        <location evidence="1">Nucleus</location>
    </subcellularLocation>
    <subcellularLocation>
        <location evidence="2">Target cell membrane</location>
    </subcellularLocation>
</comment>
<dbReference type="InterPro" id="IPR013032">
    <property type="entry name" value="EGF-like_CS"/>
</dbReference>
<keyword evidence="12" id="KW-0677">Repeat</keyword>
<evidence type="ECO:0000313" key="32">
    <source>
        <dbReference type="Proteomes" id="UP000694941"/>
    </source>
</evidence>
<dbReference type="PROSITE" id="PS01186">
    <property type="entry name" value="EGF_2"/>
    <property type="match status" value="8"/>
</dbReference>
<evidence type="ECO:0000256" key="20">
    <source>
        <dbReference type="ARBA" id="ARBA00023157"/>
    </source>
</evidence>
<feature type="disulfide bond" evidence="27">
    <location>
        <begin position="141"/>
        <end position="150"/>
    </location>
</feature>
<feature type="domain" description="EGF-like" evidence="30">
    <location>
        <begin position="229"/>
        <end position="265"/>
    </location>
</feature>
<keyword evidence="22" id="KW-0804">Transcription</keyword>
<dbReference type="Gene3D" id="1.25.40.20">
    <property type="entry name" value="Ankyrin repeat-containing domain"/>
    <property type="match status" value="1"/>
</dbReference>
<feature type="disulfide bond" evidence="27">
    <location>
        <begin position="17"/>
        <end position="26"/>
    </location>
</feature>
<keyword evidence="17" id="KW-0638">Presynaptic neurotoxin</keyword>
<feature type="domain" description="EGF-like" evidence="30">
    <location>
        <begin position="116"/>
        <end position="151"/>
    </location>
</feature>
<dbReference type="SMART" id="SM00004">
    <property type="entry name" value="NL"/>
    <property type="match status" value="3"/>
</dbReference>
<keyword evidence="13" id="KW-0221">Differentiation</keyword>
<dbReference type="InterPro" id="IPR001881">
    <property type="entry name" value="EGF-like_Ca-bd_dom"/>
</dbReference>
<feature type="transmembrane region" description="Helical" evidence="29">
    <location>
        <begin position="690"/>
        <end position="711"/>
    </location>
</feature>
<feature type="domain" description="LNR" evidence="31">
    <location>
        <begin position="491"/>
        <end position="529"/>
    </location>
</feature>
<dbReference type="PANTHER" id="PTHR45836:SF23">
    <property type="entry name" value="NEUROGENIC LOCUS NOTCH HOMOLOG PROTEIN 1"/>
    <property type="match status" value="1"/>
</dbReference>
<feature type="disulfide bond" evidence="27">
    <location>
        <begin position="333"/>
        <end position="342"/>
    </location>
</feature>
<evidence type="ECO:0000256" key="21">
    <source>
        <dbReference type="ARBA" id="ARBA00023159"/>
    </source>
</evidence>
<feature type="domain" description="EGF-like" evidence="30">
    <location>
        <begin position="384"/>
        <end position="420"/>
    </location>
</feature>
<dbReference type="RefSeq" id="XP_022235577.1">
    <property type="nucleotide sequence ID" value="XM_022379869.1"/>
</dbReference>
<keyword evidence="10 29" id="KW-0812">Transmembrane</keyword>
<evidence type="ECO:0000259" key="30">
    <source>
        <dbReference type="PROSITE" id="PS50026"/>
    </source>
</evidence>
<evidence type="ECO:0000256" key="11">
    <source>
        <dbReference type="ARBA" id="ARBA00022729"/>
    </source>
</evidence>
<dbReference type="CDD" id="cd00054">
    <property type="entry name" value="EGF_CA"/>
    <property type="match status" value="11"/>
</dbReference>
<evidence type="ECO:0000256" key="19">
    <source>
        <dbReference type="ARBA" id="ARBA00023136"/>
    </source>
</evidence>
<feature type="disulfide bond" evidence="27">
    <location>
        <begin position="295"/>
        <end position="304"/>
    </location>
</feature>
<keyword evidence="11" id="KW-0732">Signal</keyword>
<feature type="compositionally biased region" description="Polar residues" evidence="28">
    <location>
        <begin position="750"/>
        <end position="771"/>
    </location>
</feature>
<evidence type="ECO:0000256" key="28">
    <source>
        <dbReference type="SAM" id="MobiDB-lite"/>
    </source>
</evidence>
<dbReference type="InterPro" id="IPR000800">
    <property type="entry name" value="Notch_dom"/>
</dbReference>
<dbReference type="GeneID" id="106475854"/>
<dbReference type="InterPro" id="IPR035993">
    <property type="entry name" value="Notch-like_dom_sf"/>
</dbReference>
<comment type="caution">
    <text evidence="27">Lacks conserved residue(s) required for the propagation of feature annotation.</text>
</comment>
<dbReference type="InterPro" id="IPR010660">
    <property type="entry name" value="Notch_NOD_dom"/>
</dbReference>